<dbReference type="GO" id="GO:0006355">
    <property type="term" value="P:regulation of DNA-templated transcription"/>
    <property type="evidence" value="ECO:0007669"/>
    <property type="project" value="InterPro"/>
</dbReference>
<dbReference type="RefSeq" id="WP_067381291.1">
    <property type="nucleotide sequence ID" value="NZ_CP015839.1"/>
</dbReference>
<gene>
    <name evidence="5" type="ORF">A8C75_09610</name>
</gene>
<dbReference type="PANTHER" id="PTHR44688:SF16">
    <property type="entry name" value="DNA-BINDING TRANSCRIPTIONAL ACTIVATOR DEVR_DOSR"/>
    <property type="match status" value="1"/>
</dbReference>
<evidence type="ECO:0000313" key="6">
    <source>
        <dbReference type="Proteomes" id="UP000078070"/>
    </source>
</evidence>
<dbReference type="Proteomes" id="UP000078070">
    <property type="component" value="Chromosome"/>
</dbReference>
<evidence type="ECO:0000256" key="3">
    <source>
        <dbReference type="ARBA" id="ARBA00023163"/>
    </source>
</evidence>
<evidence type="ECO:0000313" key="5">
    <source>
        <dbReference type="EMBL" id="ANG62714.1"/>
    </source>
</evidence>
<evidence type="ECO:0000256" key="1">
    <source>
        <dbReference type="ARBA" id="ARBA00023015"/>
    </source>
</evidence>
<dbReference type="KEGG" id="mars:A8C75_09610"/>
<dbReference type="InterPro" id="IPR016032">
    <property type="entry name" value="Sig_transdc_resp-reg_C-effctor"/>
</dbReference>
<protein>
    <recommendedName>
        <fullName evidence="4">HTH luxR-type domain-containing protein</fullName>
    </recommendedName>
</protein>
<evidence type="ECO:0000256" key="2">
    <source>
        <dbReference type="ARBA" id="ARBA00023125"/>
    </source>
</evidence>
<reference evidence="5 6" key="2">
    <citation type="journal article" date="2018" name="Int. J. Syst. Evol. Microbiol.">
        <title>Marinobacterium aestuarii sp. nov., a benzene-degrading marine bacterium isolated from estuary sediment.</title>
        <authorList>
            <person name="Bae S.S."/>
            <person name="Jung J."/>
            <person name="Chung D."/>
            <person name="Baek K."/>
        </authorList>
    </citation>
    <scope>NUCLEOTIDE SEQUENCE [LARGE SCALE GENOMIC DNA]</scope>
    <source>
        <strain evidence="5 6">ST58-10</strain>
    </source>
</reference>
<dbReference type="STRING" id="1821621.A8C75_09610"/>
<keyword evidence="2" id="KW-0238">DNA-binding</keyword>
<proteinExistence type="predicted"/>
<name>A0A1A9EX46_9GAMM</name>
<dbReference type="CDD" id="cd06170">
    <property type="entry name" value="LuxR_C_like"/>
    <property type="match status" value="1"/>
</dbReference>
<dbReference type="InterPro" id="IPR000792">
    <property type="entry name" value="Tscrpt_reg_LuxR_C"/>
</dbReference>
<reference evidence="6" key="1">
    <citation type="submission" date="2016-05" db="EMBL/GenBank/DDBJ databases">
        <authorList>
            <person name="Baek K."/>
            <person name="Yang S.-J."/>
        </authorList>
    </citation>
    <scope>NUCLEOTIDE SEQUENCE [LARGE SCALE GENOMIC DNA]</scope>
    <source>
        <strain evidence="6">ST58-10</strain>
    </source>
</reference>
<dbReference type="Pfam" id="PF00196">
    <property type="entry name" value="GerE"/>
    <property type="match status" value="1"/>
</dbReference>
<dbReference type="SUPFAM" id="SSF46894">
    <property type="entry name" value="C-terminal effector domain of the bipartite response regulators"/>
    <property type="match status" value="1"/>
</dbReference>
<dbReference type="InterPro" id="IPR036388">
    <property type="entry name" value="WH-like_DNA-bd_sf"/>
</dbReference>
<sequence length="81" mass="8826">MSRSQREGRGPPGQGLTLFHIQAELAATGDQVAARLSISKRTVDNHRANIRKKLNLNNAAELTRYALENGLLGEPGSGFKR</sequence>
<evidence type="ECO:0000259" key="4">
    <source>
        <dbReference type="SMART" id="SM00421"/>
    </source>
</evidence>
<dbReference type="EMBL" id="CP015839">
    <property type="protein sequence ID" value="ANG62714.1"/>
    <property type="molecule type" value="Genomic_DNA"/>
</dbReference>
<dbReference type="Gene3D" id="1.10.10.10">
    <property type="entry name" value="Winged helix-like DNA-binding domain superfamily/Winged helix DNA-binding domain"/>
    <property type="match status" value="1"/>
</dbReference>
<keyword evidence="1" id="KW-0805">Transcription regulation</keyword>
<dbReference type="PANTHER" id="PTHR44688">
    <property type="entry name" value="DNA-BINDING TRANSCRIPTIONAL ACTIVATOR DEVR_DOSR"/>
    <property type="match status" value="1"/>
</dbReference>
<organism evidence="5 6">
    <name type="scientific">Marinobacterium aestuarii</name>
    <dbReference type="NCBI Taxonomy" id="1821621"/>
    <lineage>
        <taxon>Bacteria</taxon>
        <taxon>Pseudomonadati</taxon>
        <taxon>Pseudomonadota</taxon>
        <taxon>Gammaproteobacteria</taxon>
        <taxon>Oceanospirillales</taxon>
        <taxon>Oceanospirillaceae</taxon>
        <taxon>Marinobacterium</taxon>
    </lineage>
</organism>
<dbReference type="SMART" id="SM00421">
    <property type="entry name" value="HTH_LUXR"/>
    <property type="match status" value="1"/>
</dbReference>
<accession>A0A1A9EX46</accession>
<feature type="domain" description="HTH luxR-type" evidence="4">
    <location>
        <begin position="23"/>
        <end position="66"/>
    </location>
</feature>
<keyword evidence="3" id="KW-0804">Transcription</keyword>
<dbReference type="GO" id="GO:0003677">
    <property type="term" value="F:DNA binding"/>
    <property type="evidence" value="ECO:0007669"/>
    <property type="project" value="UniProtKB-KW"/>
</dbReference>
<keyword evidence="6" id="KW-1185">Reference proteome</keyword>
<dbReference type="AlphaFoldDB" id="A0A1A9EX46"/>